<evidence type="ECO:0000259" key="3">
    <source>
        <dbReference type="PROSITE" id="PS50110"/>
    </source>
</evidence>
<protein>
    <submittedName>
        <fullName evidence="4">Response regulator</fullName>
    </submittedName>
</protein>
<dbReference type="PANTHER" id="PTHR44591">
    <property type="entry name" value="STRESS RESPONSE REGULATOR PROTEIN 1"/>
    <property type="match status" value="1"/>
</dbReference>
<dbReference type="Gene3D" id="3.40.50.2300">
    <property type="match status" value="1"/>
</dbReference>
<dbReference type="AlphaFoldDB" id="A0A3A4NF46"/>
<sequence length="119" mass="13010">MSIARQIKVMIVDTDGTRAGKVGALLKQNGFQASVCDQPLKAMGLMRRERPGAVVLEVVMPGRSGFELAARMQADPLLSRTPIVFTSDIQNSAEGNHDYFPRPLDSRRLVETLKKLTAG</sequence>
<dbReference type="InterPro" id="IPR011006">
    <property type="entry name" value="CheY-like_superfamily"/>
</dbReference>
<dbReference type="PROSITE" id="PS50110">
    <property type="entry name" value="RESPONSE_REGULATORY"/>
    <property type="match status" value="1"/>
</dbReference>
<evidence type="ECO:0000256" key="2">
    <source>
        <dbReference type="PROSITE-ProRule" id="PRU00169"/>
    </source>
</evidence>
<reference evidence="4 5" key="1">
    <citation type="journal article" date="2017" name="ISME J.">
        <title>Energy and carbon metabolisms in a deep terrestrial subsurface fluid microbial community.</title>
        <authorList>
            <person name="Momper L."/>
            <person name="Jungbluth S.P."/>
            <person name="Lee M.D."/>
            <person name="Amend J.P."/>
        </authorList>
    </citation>
    <scope>NUCLEOTIDE SEQUENCE [LARGE SCALE GENOMIC DNA]</scope>
    <source>
        <strain evidence="4">SURF_5</strain>
    </source>
</reference>
<dbReference type="SUPFAM" id="SSF52172">
    <property type="entry name" value="CheY-like"/>
    <property type="match status" value="1"/>
</dbReference>
<comment type="caution">
    <text evidence="4">The sequence shown here is derived from an EMBL/GenBank/DDBJ whole genome shotgun (WGS) entry which is preliminary data.</text>
</comment>
<dbReference type="CDD" id="cd00156">
    <property type="entry name" value="REC"/>
    <property type="match status" value="1"/>
</dbReference>
<dbReference type="Pfam" id="PF00072">
    <property type="entry name" value="Response_reg"/>
    <property type="match status" value="1"/>
</dbReference>
<dbReference type="EMBL" id="QZKU01000107">
    <property type="protein sequence ID" value="RJP17962.1"/>
    <property type="molecule type" value="Genomic_DNA"/>
</dbReference>
<name>A0A3A4NF46_ABYX5</name>
<dbReference type="GO" id="GO:0000160">
    <property type="term" value="P:phosphorelay signal transduction system"/>
    <property type="evidence" value="ECO:0007669"/>
    <property type="project" value="InterPro"/>
</dbReference>
<dbReference type="SMART" id="SM00448">
    <property type="entry name" value="REC"/>
    <property type="match status" value="1"/>
</dbReference>
<dbReference type="InterPro" id="IPR001789">
    <property type="entry name" value="Sig_transdc_resp-reg_receiver"/>
</dbReference>
<evidence type="ECO:0000313" key="4">
    <source>
        <dbReference type="EMBL" id="RJP17962.1"/>
    </source>
</evidence>
<comment type="caution">
    <text evidence="2">Lacks conserved residue(s) required for the propagation of feature annotation.</text>
</comment>
<dbReference type="PANTHER" id="PTHR44591:SF3">
    <property type="entry name" value="RESPONSE REGULATORY DOMAIN-CONTAINING PROTEIN"/>
    <property type="match status" value="1"/>
</dbReference>
<gene>
    <name evidence="4" type="ORF">C4520_15255</name>
</gene>
<organism evidence="4 5">
    <name type="scientific">Abyssobacteria bacterium (strain SURF_5)</name>
    <dbReference type="NCBI Taxonomy" id="2093360"/>
    <lineage>
        <taxon>Bacteria</taxon>
        <taxon>Pseudomonadati</taxon>
        <taxon>Candidatus Hydrogenedentota</taxon>
        <taxon>Candidatus Abyssobacteria</taxon>
    </lineage>
</organism>
<keyword evidence="1" id="KW-0597">Phosphoprotein</keyword>
<proteinExistence type="predicted"/>
<feature type="domain" description="Response regulatory" evidence="3">
    <location>
        <begin position="8"/>
        <end position="117"/>
    </location>
</feature>
<evidence type="ECO:0000256" key="1">
    <source>
        <dbReference type="ARBA" id="ARBA00022553"/>
    </source>
</evidence>
<dbReference type="InterPro" id="IPR050595">
    <property type="entry name" value="Bact_response_regulator"/>
</dbReference>
<dbReference type="Proteomes" id="UP000265882">
    <property type="component" value="Unassembled WGS sequence"/>
</dbReference>
<evidence type="ECO:0000313" key="5">
    <source>
        <dbReference type="Proteomes" id="UP000265882"/>
    </source>
</evidence>
<accession>A0A3A4NF46</accession>